<proteinExistence type="inferred from homology"/>
<dbReference type="GO" id="GO:0006592">
    <property type="term" value="P:ornithine biosynthetic process"/>
    <property type="evidence" value="ECO:0007669"/>
    <property type="project" value="TreeGrafter"/>
</dbReference>
<dbReference type="AlphaFoldDB" id="A0A381NP28"/>
<accession>A0A381NP28</accession>
<evidence type="ECO:0000313" key="5">
    <source>
        <dbReference type="EMBL" id="SUZ55588.1"/>
    </source>
</evidence>
<sequence length="398" mass="43240">MAAIQNIEGVELSSSSSNSRYGKRDDSVVIKLQSKGNISCKFTSNAFQAAPVVIAKKHLLNSRNKEKILLINSGNANAGNGKSGELDALKCCKEVSEFAGLNTEDVLPFSTGIIGEPLSTEEHIAAFKKAYSSLKPTNWRKAAKAILTTDTKIKLVSKTLVKGKKSINITGFAKGSGMIRPDFATLLSFVFTDADINQSLLDKLHNEALSESFERITVDGDTSPNDSSVLVATGKSGIKVRSKSKERKNFQKELVQLFQSLAQDIIRDAEGAKKEIEIKVERARNKTVARDVAFTIAHSPLVKTAMYGNDANWGRILAAVGRADGISDISKVSIKLNDTPLVTRGSRDPKHSESKASKSVKSKKVVIRVILNEGKDSFSVLTSDLTEDYVLINSDYRS</sequence>
<evidence type="ECO:0000256" key="2">
    <source>
        <dbReference type="ARBA" id="ARBA00022679"/>
    </source>
</evidence>
<dbReference type="EMBL" id="UINC01000449">
    <property type="protein sequence ID" value="SUZ55588.1"/>
    <property type="molecule type" value="Genomic_DNA"/>
</dbReference>
<dbReference type="HAMAP" id="MF_01106">
    <property type="entry name" value="ArgJ"/>
    <property type="match status" value="1"/>
</dbReference>
<dbReference type="Pfam" id="PF01960">
    <property type="entry name" value="ArgJ"/>
    <property type="match status" value="1"/>
</dbReference>
<comment type="similarity">
    <text evidence="1">Belongs to the ArgJ family.</text>
</comment>
<dbReference type="InterPro" id="IPR016117">
    <property type="entry name" value="ArgJ-like_dom_sf"/>
</dbReference>
<keyword evidence="2" id="KW-0808">Transferase</keyword>
<dbReference type="Gene3D" id="3.60.70.12">
    <property type="entry name" value="L-amino peptidase D-ALA esterase/amidase"/>
    <property type="match status" value="1"/>
</dbReference>
<dbReference type="SUPFAM" id="SSF56266">
    <property type="entry name" value="DmpA/ArgJ-like"/>
    <property type="match status" value="1"/>
</dbReference>
<dbReference type="GO" id="GO:0004042">
    <property type="term" value="F:L-glutamate N-acetyltransferase activity"/>
    <property type="evidence" value="ECO:0007669"/>
    <property type="project" value="TreeGrafter"/>
</dbReference>
<name>A0A381NP28_9ZZZZ</name>
<dbReference type="CDD" id="cd02152">
    <property type="entry name" value="OAT"/>
    <property type="match status" value="1"/>
</dbReference>
<evidence type="ECO:0000256" key="4">
    <source>
        <dbReference type="ARBA" id="ARBA00023315"/>
    </source>
</evidence>
<evidence type="ECO:0000256" key="3">
    <source>
        <dbReference type="ARBA" id="ARBA00022813"/>
    </source>
</evidence>
<protein>
    <recommendedName>
        <fullName evidence="6">Glutamate N-acetyltransferase</fullName>
    </recommendedName>
</protein>
<dbReference type="NCBIfam" id="TIGR00120">
    <property type="entry name" value="ArgJ"/>
    <property type="match status" value="1"/>
</dbReference>
<dbReference type="InterPro" id="IPR002813">
    <property type="entry name" value="Arg_biosynth_ArgJ"/>
</dbReference>
<keyword evidence="3" id="KW-0068">Autocatalytic cleavage</keyword>
<dbReference type="PANTHER" id="PTHR23100">
    <property type="entry name" value="ARGININE BIOSYNTHESIS BIFUNCTIONAL PROTEIN ARGJ"/>
    <property type="match status" value="1"/>
</dbReference>
<dbReference type="NCBIfam" id="NF003802">
    <property type="entry name" value="PRK05388.1"/>
    <property type="match status" value="1"/>
</dbReference>
<evidence type="ECO:0000256" key="1">
    <source>
        <dbReference type="ARBA" id="ARBA00006774"/>
    </source>
</evidence>
<dbReference type="GO" id="GO:0006526">
    <property type="term" value="P:L-arginine biosynthetic process"/>
    <property type="evidence" value="ECO:0007669"/>
    <property type="project" value="InterPro"/>
</dbReference>
<dbReference type="PANTHER" id="PTHR23100:SF0">
    <property type="entry name" value="ARGININE BIOSYNTHESIS BIFUNCTIONAL PROTEIN ARGJ, MITOCHONDRIAL"/>
    <property type="match status" value="1"/>
</dbReference>
<dbReference type="Gene3D" id="3.10.20.340">
    <property type="entry name" value="ArgJ beta chain, C-terminal domain"/>
    <property type="match status" value="1"/>
</dbReference>
<keyword evidence="4" id="KW-0012">Acyltransferase</keyword>
<dbReference type="GO" id="GO:0004358">
    <property type="term" value="F:L-glutamate N-acetyltransferase activity, acting on acetyl-L-ornithine as donor"/>
    <property type="evidence" value="ECO:0007669"/>
    <property type="project" value="InterPro"/>
</dbReference>
<gene>
    <name evidence="5" type="ORF">METZ01_LOCUS8442</name>
</gene>
<dbReference type="InterPro" id="IPR042195">
    <property type="entry name" value="ArgJ_beta_C"/>
</dbReference>
<organism evidence="5">
    <name type="scientific">marine metagenome</name>
    <dbReference type="NCBI Taxonomy" id="408172"/>
    <lineage>
        <taxon>unclassified sequences</taxon>
        <taxon>metagenomes</taxon>
        <taxon>ecological metagenomes</taxon>
    </lineage>
</organism>
<evidence type="ECO:0008006" key="6">
    <source>
        <dbReference type="Google" id="ProtNLM"/>
    </source>
</evidence>
<reference evidence="5" key="1">
    <citation type="submission" date="2018-05" db="EMBL/GenBank/DDBJ databases">
        <authorList>
            <person name="Lanie J.A."/>
            <person name="Ng W.-L."/>
            <person name="Kazmierczak K.M."/>
            <person name="Andrzejewski T.M."/>
            <person name="Davidsen T.M."/>
            <person name="Wayne K.J."/>
            <person name="Tettelin H."/>
            <person name="Glass J.I."/>
            <person name="Rusch D."/>
            <person name="Podicherti R."/>
            <person name="Tsui H.-C.T."/>
            <person name="Winkler M.E."/>
        </authorList>
    </citation>
    <scope>NUCLEOTIDE SEQUENCE</scope>
</reference>